<dbReference type="GO" id="GO:0015969">
    <property type="term" value="P:guanosine tetraphosphate metabolic process"/>
    <property type="evidence" value="ECO:0007669"/>
    <property type="project" value="InterPro"/>
</dbReference>
<evidence type="ECO:0000313" key="3">
    <source>
        <dbReference type="Proteomes" id="UP000569914"/>
    </source>
</evidence>
<dbReference type="Proteomes" id="UP000569914">
    <property type="component" value="Unassembled WGS sequence"/>
</dbReference>
<name>A0A7Y9I5L1_9ACTN</name>
<comment type="caution">
    <text evidence="2">The sequence shown here is derived from an EMBL/GenBank/DDBJ whole genome shotgun (WGS) entry which is preliminary data.</text>
</comment>
<keyword evidence="2" id="KW-0808">Transferase</keyword>
<dbReference type="CDD" id="cd05399">
    <property type="entry name" value="NT_Rel-Spo_like"/>
    <property type="match status" value="1"/>
</dbReference>
<accession>A0A7Y9I5L1</accession>
<dbReference type="PANTHER" id="PTHR47837">
    <property type="entry name" value="GTP PYROPHOSPHOKINASE YJBM"/>
    <property type="match status" value="1"/>
</dbReference>
<gene>
    <name evidence="2" type="ORF">BKA15_002050</name>
</gene>
<dbReference type="GO" id="GO:0016301">
    <property type="term" value="F:kinase activity"/>
    <property type="evidence" value="ECO:0007669"/>
    <property type="project" value="UniProtKB-KW"/>
</dbReference>
<dbReference type="Gene3D" id="3.30.460.10">
    <property type="entry name" value="Beta Polymerase, domain 2"/>
    <property type="match status" value="1"/>
</dbReference>
<dbReference type="InterPro" id="IPR043519">
    <property type="entry name" value="NT_sf"/>
</dbReference>
<organism evidence="2 3">
    <name type="scientific">Microlunatus parietis</name>
    <dbReference type="NCBI Taxonomy" id="682979"/>
    <lineage>
        <taxon>Bacteria</taxon>
        <taxon>Bacillati</taxon>
        <taxon>Actinomycetota</taxon>
        <taxon>Actinomycetes</taxon>
        <taxon>Propionibacteriales</taxon>
        <taxon>Propionibacteriaceae</taxon>
        <taxon>Microlunatus</taxon>
    </lineage>
</organism>
<dbReference type="SMART" id="SM00954">
    <property type="entry name" value="RelA_SpoT"/>
    <property type="match status" value="1"/>
</dbReference>
<dbReference type="SUPFAM" id="SSF81301">
    <property type="entry name" value="Nucleotidyltransferase"/>
    <property type="match status" value="1"/>
</dbReference>
<dbReference type="PANTHER" id="PTHR47837:SF2">
    <property type="entry name" value="GTP PYROPHOSPHOKINASE YWAC"/>
    <property type="match status" value="1"/>
</dbReference>
<dbReference type="InterPro" id="IPR052366">
    <property type="entry name" value="GTP_Pyrophosphokinase"/>
</dbReference>
<dbReference type="Gene3D" id="1.10.287.860">
    <property type="entry name" value="Nucleotidyltransferase"/>
    <property type="match status" value="1"/>
</dbReference>
<dbReference type="EMBL" id="JACCBU010000001">
    <property type="protein sequence ID" value="NYE70721.1"/>
    <property type="molecule type" value="Genomic_DNA"/>
</dbReference>
<evidence type="ECO:0000259" key="1">
    <source>
        <dbReference type="SMART" id="SM00954"/>
    </source>
</evidence>
<sequence length="253" mass="28901">MIETSSGPERLLPQSLGDLRQLREEFTRFMMEYKFGIDEMSTKIKILQDEFSQLHDYNPIEHVSSRLKAPDSILDKIIRKGCEPTFSAIRETITDIAGVRVTCSFVSDVYRVFDLLAGQADVKVLDVRDYIAEPKPNGYRSLHGIVEVPVFLSDGVVPVTVEVQLRTIAMDFWASLEHKIYYKYRKQVPTELLRDLQQAAETAHRLDGTMQRLHEEIHRADVAEAAPTASDDLTPSDEVLRQLWHARQQSGLD</sequence>
<dbReference type="InterPro" id="IPR007685">
    <property type="entry name" value="RelA_SpoT"/>
</dbReference>
<keyword evidence="2" id="KW-0418">Kinase</keyword>
<dbReference type="Pfam" id="PF04607">
    <property type="entry name" value="RelA_SpoT"/>
    <property type="match status" value="1"/>
</dbReference>
<dbReference type="GO" id="GO:0008728">
    <property type="term" value="F:GTP diphosphokinase activity"/>
    <property type="evidence" value="ECO:0007669"/>
    <property type="project" value="UniProtKB-EC"/>
</dbReference>
<evidence type="ECO:0000313" key="2">
    <source>
        <dbReference type="EMBL" id="NYE70721.1"/>
    </source>
</evidence>
<keyword evidence="3" id="KW-1185">Reference proteome</keyword>
<dbReference type="RefSeq" id="WP_312878922.1">
    <property type="nucleotide sequence ID" value="NZ_JACCBU010000001.1"/>
</dbReference>
<reference evidence="2 3" key="1">
    <citation type="submission" date="2020-07" db="EMBL/GenBank/DDBJ databases">
        <title>Sequencing the genomes of 1000 actinobacteria strains.</title>
        <authorList>
            <person name="Klenk H.-P."/>
        </authorList>
    </citation>
    <scope>NUCLEOTIDE SEQUENCE [LARGE SCALE GENOMIC DNA]</scope>
    <source>
        <strain evidence="2 3">DSM 22083</strain>
    </source>
</reference>
<feature type="domain" description="RelA/SpoT" evidence="1">
    <location>
        <begin position="65"/>
        <end position="188"/>
    </location>
</feature>
<proteinExistence type="predicted"/>
<protein>
    <submittedName>
        <fullName evidence="2">Putative GTP pyrophosphokinase</fullName>
        <ecNumber evidence="2">2.7.6.5</ecNumber>
    </submittedName>
</protein>
<dbReference type="EC" id="2.7.6.5" evidence="2"/>
<dbReference type="AlphaFoldDB" id="A0A7Y9I5L1"/>